<organism evidence="3 4">
    <name type="scientific">Chromobacterium subtsugae</name>
    <dbReference type="NCBI Taxonomy" id="251747"/>
    <lineage>
        <taxon>Bacteria</taxon>
        <taxon>Pseudomonadati</taxon>
        <taxon>Pseudomonadota</taxon>
        <taxon>Betaproteobacteria</taxon>
        <taxon>Neisseriales</taxon>
        <taxon>Chromobacteriaceae</taxon>
        <taxon>Chromobacterium</taxon>
    </lineage>
</organism>
<dbReference type="Gene3D" id="1.10.1530.10">
    <property type="match status" value="1"/>
</dbReference>
<protein>
    <submittedName>
        <fullName evidence="3">Ldh family oxidoreductase</fullName>
    </submittedName>
</protein>
<dbReference type="GeneID" id="89685683"/>
<gene>
    <name evidence="3" type="ORF">KIF53_15825</name>
</gene>
<dbReference type="Proteomes" id="UP000711178">
    <property type="component" value="Unassembled WGS sequence"/>
</dbReference>
<evidence type="ECO:0000313" key="3">
    <source>
        <dbReference type="EMBL" id="MBW8289102.1"/>
    </source>
</evidence>
<dbReference type="PANTHER" id="PTHR11091">
    <property type="entry name" value="OXIDOREDUCTASE-RELATED"/>
    <property type="match status" value="1"/>
</dbReference>
<dbReference type="SUPFAM" id="SSF89733">
    <property type="entry name" value="L-sulfolactate dehydrogenase-like"/>
    <property type="match status" value="1"/>
</dbReference>
<sequence length="355" mass="36989">MNADIAVDEMRELATQALQRCGAPSARARQVIDDLLENEQVGYPSHGMLRLLDYAADIRSGALDPAALPAIEQTAANIAIVDGRRAFGILARQSIAEALQRMCREQPLAMVCLRHGHHLGRLAALGRELASAARQPLAVMGFCNFQGRGQRVAAPGGRLGRLCTNPLLLAFPSADADPVVLDMSTTAVSEGYVRRRAQEGAALPSGCLVGADGEPALDPALLYAQPPQATMQPLGGALAGHKGYGLAVFIELLAGALAGAGHVARPEDAGNGGLFLAINPALAPSGLAAVKAEAAAIARHCRETGQAGRLARMPGEGYAERRRAAAARAILTLPAATLDAIRHLAGQHQENPHVE</sequence>
<evidence type="ECO:0000256" key="2">
    <source>
        <dbReference type="ARBA" id="ARBA00023002"/>
    </source>
</evidence>
<accession>A0ABS7FGD2</accession>
<dbReference type="Pfam" id="PF02615">
    <property type="entry name" value="Ldh_2"/>
    <property type="match status" value="1"/>
</dbReference>
<dbReference type="InterPro" id="IPR036111">
    <property type="entry name" value="Mal/L-sulfo/L-lacto_DH-like_sf"/>
</dbReference>
<keyword evidence="4" id="KW-1185">Reference proteome</keyword>
<dbReference type="PANTHER" id="PTHR11091:SF0">
    <property type="entry name" value="MALATE DEHYDROGENASE"/>
    <property type="match status" value="1"/>
</dbReference>
<dbReference type="Gene3D" id="3.30.1370.60">
    <property type="entry name" value="Hypothetical oxidoreductase yiak, domain 2"/>
    <property type="match status" value="1"/>
</dbReference>
<proteinExistence type="inferred from homology"/>
<reference evidence="3 4" key="1">
    <citation type="submission" date="2021-05" db="EMBL/GenBank/DDBJ databases">
        <title>Draft Whole Genome Sequencing Of Biosensor Chromobacterium violaceum Strain CV026 Reveals A Regulatory RNA In Chromobacterium violaceum Phenotype Regulatory Network.</title>
        <authorList>
            <person name="Hong K.W."/>
            <person name="Chan K.G."/>
            <person name="Chang C.-Y."/>
        </authorList>
    </citation>
    <scope>NUCLEOTIDE SEQUENCE [LARGE SCALE GENOMIC DNA]</scope>
    <source>
        <strain evidence="3 4">ATCC 31532</strain>
    </source>
</reference>
<keyword evidence="2" id="KW-0560">Oxidoreductase</keyword>
<evidence type="ECO:0000313" key="4">
    <source>
        <dbReference type="Proteomes" id="UP000711178"/>
    </source>
</evidence>
<comment type="caution">
    <text evidence="3">The sequence shown here is derived from an EMBL/GenBank/DDBJ whole genome shotgun (WGS) entry which is preliminary data.</text>
</comment>
<name>A0ABS7FGD2_9NEIS</name>
<dbReference type="InterPro" id="IPR003767">
    <property type="entry name" value="Malate/L-lactate_DH-like"/>
</dbReference>
<dbReference type="InterPro" id="IPR043143">
    <property type="entry name" value="Mal/L-sulf/L-lact_DH-like_NADP"/>
</dbReference>
<dbReference type="InterPro" id="IPR043144">
    <property type="entry name" value="Mal/L-sulf/L-lact_DH-like_ah"/>
</dbReference>
<evidence type="ECO:0000256" key="1">
    <source>
        <dbReference type="ARBA" id="ARBA00006056"/>
    </source>
</evidence>
<comment type="similarity">
    <text evidence="1">Belongs to the LDH2/MDH2 oxidoreductase family.</text>
</comment>
<dbReference type="EMBL" id="JAHDTB010000014">
    <property type="protein sequence ID" value="MBW8289102.1"/>
    <property type="molecule type" value="Genomic_DNA"/>
</dbReference>
<dbReference type="RefSeq" id="WP_052257955.1">
    <property type="nucleotide sequence ID" value="NZ_CP142381.1"/>
</dbReference>